<dbReference type="RefSeq" id="WP_088757563.1">
    <property type="nucleotide sequence ID" value="NZ_NJGV01000061.1"/>
</dbReference>
<feature type="transmembrane region" description="Helical" evidence="1">
    <location>
        <begin position="20"/>
        <end position="36"/>
    </location>
</feature>
<proteinExistence type="predicted"/>
<dbReference type="Gene3D" id="1.20.144.10">
    <property type="entry name" value="Phosphatidic acid phosphatase type 2/haloperoxidase"/>
    <property type="match status" value="1"/>
</dbReference>
<accession>A0A225SLF2</accession>
<organism evidence="3 4">
    <name type="scientific">Herbaspirillum aquaticum</name>
    <dbReference type="NCBI Taxonomy" id="568783"/>
    <lineage>
        <taxon>Bacteria</taxon>
        <taxon>Pseudomonadati</taxon>
        <taxon>Pseudomonadota</taxon>
        <taxon>Betaproteobacteria</taxon>
        <taxon>Burkholderiales</taxon>
        <taxon>Oxalobacteraceae</taxon>
        <taxon>Herbaspirillum</taxon>
    </lineage>
</organism>
<feature type="transmembrane region" description="Helical" evidence="1">
    <location>
        <begin position="70"/>
        <end position="90"/>
    </location>
</feature>
<evidence type="ECO:0000256" key="1">
    <source>
        <dbReference type="SAM" id="Phobius"/>
    </source>
</evidence>
<evidence type="ECO:0000313" key="3">
    <source>
        <dbReference type="EMBL" id="OWY31602.1"/>
    </source>
</evidence>
<comment type="caution">
    <text evidence="3">The sequence shown here is derived from an EMBL/GenBank/DDBJ whole genome shotgun (WGS) entry which is preliminary data.</text>
</comment>
<keyword evidence="4" id="KW-1185">Reference proteome</keyword>
<keyword evidence="1" id="KW-0812">Transmembrane</keyword>
<evidence type="ECO:0000313" key="4">
    <source>
        <dbReference type="Proteomes" id="UP000214747"/>
    </source>
</evidence>
<sequence length="202" mass="22519">MNIPNLCIVAYREVNRPKKFIFLLMVAFLVSVFYPSDLADYSKNFPGIEAGPVEHSTENYVRFVNTALQIGLPIVLADKVGLVQLIYVGVSSTILTHGMKRLVNDWHVMGTRLGQRPSGPQSKHNMPSGHSSMASCAMYFLCRRYSFWFAVLLIPIMLLTMYTRVVLHDHTVSAVLAGAIAGILAGAMFTSRWHRGRRSVSS</sequence>
<dbReference type="AlphaFoldDB" id="A0A225SLF2"/>
<feature type="transmembrane region" description="Helical" evidence="1">
    <location>
        <begin position="145"/>
        <end position="165"/>
    </location>
</feature>
<dbReference type="InterPro" id="IPR000326">
    <property type="entry name" value="PAP2/HPO"/>
</dbReference>
<keyword evidence="1" id="KW-0472">Membrane</keyword>
<evidence type="ECO:0000259" key="2">
    <source>
        <dbReference type="Pfam" id="PF01569"/>
    </source>
</evidence>
<dbReference type="EMBL" id="NJGV01000061">
    <property type="protein sequence ID" value="OWY31602.1"/>
    <property type="molecule type" value="Genomic_DNA"/>
</dbReference>
<gene>
    <name evidence="3" type="ORF">CEJ45_24395</name>
</gene>
<feature type="domain" description="Phosphatidic acid phosphatase type 2/haloperoxidase" evidence="2">
    <location>
        <begin position="83"/>
        <end position="191"/>
    </location>
</feature>
<reference evidence="3 4" key="1">
    <citation type="journal article" date="2010" name="Int. J. Syst. Evol. Microbiol.">
        <title>Reclassification of Herbaspirillum putei as a later heterotypic synonym of Herbaspirillum huttiense, with the description of H. huttiense subsp. huttiense subsp. nov. and H. huttiense subsp. putei subsp. nov., comb. nov., and description of Herbaspirillum aquaticum sp. nov.</title>
        <authorList>
            <person name="Dobritsa A.P."/>
            <person name="Reddy M.C."/>
            <person name="Samadpour M."/>
        </authorList>
    </citation>
    <scope>NUCLEOTIDE SEQUENCE [LARGE SCALE GENOMIC DNA]</scope>
    <source>
        <strain evidence="3 4">IEH 4430</strain>
    </source>
</reference>
<dbReference type="InterPro" id="IPR036938">
    <property type="entry name" value="PAP2/HPO_sf"/>
</dbReference>
<feature type="transmembrane region" description="Helical" evidence="1">
    <location>
        <begin position="171"/>
        <end position="189"/>
    </location>
</feature>
<dbReference type="Pfam" id="PF01569">
    <property type="entry name" value="PAP2"/>
    <property type="match status" value="1"/>
</dbReference>
<protein>
    <submittedName>
        <fullName evidence="3">Lipid A 1-phosphatase LpxE</fullName>
    </submittedName>
</protein>
<name>A0A225SLF2_9BURK</name>
<dbReference type="Proteomes" id="UP000214747">
    <property type="component" value="Unassembled WGS sequence"/>
</dbReference>
<dbReference type="SUPFAM" id="SSF48317">
    <property type="entry name" value="Acid phosphatase/Vanadium-dependent haloperoxidase"/>
    <property type="match status" value="1"/>
</dbReference>
<keyword evidence="1" id="KW-1133">Transmembrane helix</keyword>